<dbReference type="EMBL" id="CVRI01000020">
    <property type="protein sequence ID" value="CRK91369.1"/>
    <property type="molecule type" value="Genomic_DNA"/>
</dbReference>
<dbReference type="AlphaFoldDB" id="A0A1J1HZ24"/>
<reference evidence="1 2" key="1">
    <citation type="submission" date="2015-04" db="EMBL/GenBank/DDBJ databases">
        <authorList>
            <person name="Syromyatnikov M.Y."/>
            <person name="Popov V.N."/>
        </authorList>
    </citation>
    <scope>NUCLEOTIDE SEQUENCE [LARGE SCALE GENOMIC DNA]</scope>
</reference>
<evidence type="ECO:0000313" key="2">
    <source>
        <dbReference type="Proteomes" id="UP000183832"/>
    </source>
</evidence>
<evidence type="ECO:0000313" key="1">
    <source>
        <dbReference type="EMBL" id="CRK91369.1"/>
    </source>
</evidence>
<gene>
    <name evidence="1" type="ORF">CLUMA_CG005042</name>
</gene>
<protein>
    <submittedName>
        <fullName evidence="1">CLUMA_CG005042, isoform A</fullName>
    </submittedName>
</protein>
<sequence>MKTENKKPLRLMVFRLNHIHPVPIHDEMKNSIKEKEMKWETQKGNHVLSFSSKTIYIFSVRSQPSKCSGIQ</sequence>
<dbReference type="Proteomes" id="UP000183832">
    <property type="component" value="Unassembled WGS sequence"/>
</dbReference>
<keyword evidence="2" id="KW-1185">Reference proteome</keyword>
<name>A0A1J1HZ24_9DIPT</name>
<accession>A0A1J1HZ24</accession>
<organism evidence="1 2">
    <name type="scientific">Clunio marinus</name>
    <dbReference type="NCBI Taxonomy" id="568069"/>
    <lineage>
        <taxon>Eukaryota</taxon>
        <taxon>Metazoa</taxon>
        <taxon>Ecdysozoa</taxon>
        <taxon>Arthropoda</taxon>
        <taxon>Hexapoda</taxon>
        <taxon>Insecta</taxon>
        <taxon>Pterygota</taxon>
        <taxon>Neoptera</taxon>
        <taxon>Endopterygota</taxon>
        <taxon>Diptera</taxon>
        <taxon>Nematocera</taxon>
        <taxon>Chironomoidea</taxon>
        <taxon>Chironomidae</taxon>
        <taxon>Clunio</taxon>
    </lineage>
</organism>
<proteinExistence type="predicted"/>